<name>X1Q7V4_9ZZZZ</name>
<feature type="non-terminal residue" evidence="1">
    <location>
        <position position="1"/>
    </location>
</feature>
<proteinExistence type="predicted"/>
<protein>
    <submittedName>
        <fullName evidence="1">Uncharacterized protein</fullName>
    </submittedName>
</protein>
<comment type="caution">
    <text evidence="1">The sequence shown here is derived from an EMBL/GenBank/DDBJ whole genome shotgun (WGS) entry which is preliminary data.</text>
</comment>
<reference evidence="1" key="1">
    <citation type="journal article" date="2014" name="Front. Microbiol.">
        <title>High frequency of phylogenetically diverse reductive dehalogenase-homologous genes in deep subseafloor sedimentary metagenomes.</title>
        <authorList>
            <person name="Kawai M."/>
            <person name="Futagami T."/>
            <person name="Toyoda A."/>
            <person name="Takaki Y."/>
            <person name="Nishi S."/>
            <person name="Hori S."/>
            <person name="Arai W."/>
            <person name="Tsubouchi T."/>
            <person name="Morono Y."/>
            <person name="Uchiyama I."/>
            <person name="Ito T."/>
            <person name="Fujiyama A."/>
            <person name="Inagaki F."/>
            <person name="Takami H."/>
        </authorList>
    </citation>
    <scope>NUCLEOTIDE SEQUENCE</scope>
    <source>
        <strain evidence="1">Expedition CK06-06</strain>
    </source>
</reference>
<dbReference type="EMBL" id="BARV01038310">
    <property type="protein sequence ID" value="GAI47125.1"/>
    <property type="molecule type" value="Genomic_DNA"/>
</dbReference>
<sequence length="39" mass="4662">GGHHWYKELSRAPKLPQRALDPHMEQLIIQIRKKLENTE</sequence>
<organism evidence="1">
    <name type="scientific">marine sediment metagenome</name>
    <dbReference type="NCBI Taxonomy" id="412755"/>
    <lineage>
        <taxon>unclassified sequences</taxon>
        <taxon>metagenomes</taxon>
        <taxon>ecological metagenomes</taxon>
    </lineage>
</organism>
<dbReference type="AlphaFoldDB" id="X1Q7V4"/>
<evidence type="ECO:0000313" key="1">
    <source>
        <dbReference type="EMBL" id="GAI47125.1"/>
    </source>
</evidence>
<gene>
    <name evidence="1" type="ORF">S06H3_59055</name>
</gene>
<accession>X1Q7V4</accession>